<dbReference type="RefSeq" id="WP_071657094.1">
    <property type="nucleotide sequence ID" value="NZ_MLCF01000067.1"/>
</dbReference>
<sequence length="100" mass="11454">MSQRIAEPDTEDISAEFYRLPATKLRRGMSTDDGQDILKVDPPTDDGIVFYQVYTPRPDDEELDAINESEAVWRFCRQDERVDLAVFSDTEVDGRAAQPR</sequence>
<dbReference type="AlphaFoldDB" id="A0A1J7CBK4"/>
<dbReference type="Proteomes" id="UP000243342">
    <property type="component" value="Unassembled WGS sequence"/>
</dbReference>
<reference evidence="1 2" key="1">
    <citation type="submission" date="2016-10" db="EMBL/GenBank/DDBJ databases">
        <title>Genome sequence of Streptomyces gilvigriseus MUSC 26.</title>
        <authorList>
            <person name="Lee L.-H."/>
            <person name="Ser H.-L."/>
        </authorList>
    </citation>
    <scope>NUCLEOTIDE SEQUENCE [LARGE SCALE GENOMIC DNA]</scope>
    <source>
        <strain evidence="1 2">MUSC 26</strain>
    </source>
</reference>
<dbReference type="OrthoDB" id="5196758at2"/>
<evidence type="ECO:0000313" key="2">
    <source>
        <dbReference type="Proteomes" id="UP000243342"/>
    </source>
</evidence>
<evidence type="ECO:0000313" key="1">
    <source>
        <dbReference type="EMBL" id="OIV37018.1"/>
    </source>
</evidence>
<protein>
    <submittedName>
        <fullName evidence="1">Uncharacterized protein</fullName>
    </submittedName>
</protein>
<comment type="caution">
    <text evidence="1">The sequence shown here is derived from an EMBL/GenBank/DDBJ whole genome shotgun (WGS) entry which is preliminary data.</text>
</comment>
<name>A0A1J7CBK4_9ACTN</name>
<accession>A0A1J7CBK4</accession>
<proteinExistence type="predicted"/>
<keyword evidence="2" id="KW-1185">Reference proteome</keyword>
<organism evidence="1 2">
    <name type="scientific">Mangrovactinospora gilvigrisea</name>
    <dbReference type="NCBI Taxonomy" id="1428644"/>
    <lineage>
        <taxon>Bacteria</taxon>
        <taxon>Bacillati</taxon>
        <taxon>Actinomycetota</taxon>
        <taxon>Actinomycetes</taxon>
        <taxon>Kitasatosporales</taxon>
        <taxon>Streptomycetaceae</taxon>
        <taxon>Mangrovactinospora</taxon>
    </lineage>
</organism>
<gene>
    <name evidence="1" type="ORF">BIV57_13600</name>
</gene>
<dbReference type="EMBL" id="MLCF01000067">
    <property type="protein sequence ID" value="OIV37018.1"/>
    <property type="molecule type" value="Genomic_DNA"/>
</dbReference>